<dbReference type="EC" id="3.1.3.46" evidence="2"/>
<dbReference type="InterPro" id="IPR003094">
    <property type="entry name" value="6Pfruct_kin"/>
</dbReference>
<keyword evidence="8" id="KW-1185">Reference proteome</keyword>
<evidence type="ECO:0000256" key="5">
    <source>
        <dbReference type="ARBA" id="ARBA00022840"/>
    </source>
</evidence>
<evidence type="ECO:0000259" key="6">
    <source>
        <dbReference type="Pfam" id="PF01591"/>
    </source>
</evidence>
<dbReference type="FunFam" id="3.40.50.300:FF:000644">
    <property type="entry name" value="GpmB, Fructose-2,6-bisphosphatase"/>
    <property type="match status" value="1"/>
</dbReference>
<evidence type="ECO:0000313" key="8">
    <source>
        <dbReference type="Proteomes" id="UP000780801"/>
    </source>
</evidence>
<dbReference type="PANTHER" id="PTHR10606:SF44">
    <property type="entry name" value="6-PHOSPHOFRUCTO 2-KINASE_FRUCTOSE 2,6-BISPHOSPHATASE LONG FORM"/>
    <property type="match status" value="1"/>
</dbReference>
<dbReference type="InterPro" id="IPR013078">
    <property type="entry name" value="His_Pase_superF_clade-1"/>
</dbReference>
<keyword evidence="5" id="KW-0067">ATP-binding</keyword>
<dbReference type="InterPro" id="IPR027417">
    <property type="entry name" value="P-loop_NTPase"/>
</dbReference>
<organism evidence="7 8">
    <name type="scientific">Lunasporangiospora selenospora</name>
    <dbReference type="NCBI Taxonomy" id="979761"/>
    <lineage>
        <taxon>Eukaryota</taxon>
        <taxon>Fungi</taxon>
        <taxon>Fungi incertae sedis</taxon>
        <taxon>Mucoromycota</taxon>
        <taxon>Mortierellomycotina</taxon>
        <taxon>Mortierellomycetes</taxon>
        <taxon>Mortierellales</taxon>
        <taxon>Mortierellaceae</taxon>
        <taxon>Lunasporangiospora</taxon>
    </lineage>
</organism>
<dbReference type="Pfam" id="PF00300">
    <property type="entry name" value="His_Phos_1"/>
    <property type="match status" value="1"/>
</dbReference>
<evidence type="ECO:0000256" key="4">
    <source>
        <dbReference type="ARBA" id="ARBA00022801"/>
    </source>
</evidence>
<dbReference type="AlphaFoldDB" id="A0A9P6FVV3"/>
<dbReference type="GO" id="GO:0004331">
    <property type="term" value="F:fructose-2,6-bisphosphate 2-phosphatase activity"/>
    <property type="evidence" value="ECO:0007669"/>
    <property type="project" value="UniProtKB-EC"/>
</dbReference>
<evidence type="ECO:0000313" key="7">
    <source>
        <dbReference type="EMBL" id="KAF9582538.1"/>
    </source>
</evidence>
<protein>
    <recommendedName>
        <fullName evidence="2">fructose-2,6-bisphosphate 2-phosphatase</fullName>
        <ecNumber evidence="2">3.1.3.46</ecNumber>
    </recommendedName>
</protein>
<evidence type="ECO:0000256" key="3">
    <source>
        <dbReference type="ARBA" id="ARBA00022741"/>
    </source>
</evidence>
<evidence type="ECO:0000256" key="2">
    <source>
        <dbReference type="ARBA" id="ARBA00013067"/>
    </source>
</evidence>
<reference evidence="7" key="1">
    <citation type="journal article" date="2020" name="Fungal Divers.">
        <title>Resolving the Mortierellaceae phylogeny through synthesis of multi-gene phylogenetics and phylogenomics.</title>
        <authorList>
            <person name="Vandepol N."/>
            <person name="Liber J."/>
            <person name="Desiro A."/>
            <person name="Na H."/>
            <person name="Kennedy M."/>
            <person name="Barry K."/>
            <person name="Grigoriev I.V."/>
            <person name="Miller A.N."/>
            <person name="O'Donnell K."/>
            <person name="Stajich J.E."/>
            <person name="Bonito G."/>
        </authorList>
    </citation>
    <scope>NUCLEOTIDE SEQUENCE</scope>
    <source>
        <strain evidence="7">KOD1015</strain>
    </source>
</reference>
<name>A0A9P6FVV3_9FUNG</name>
<comment type="caution">
    <text evidence="7">The sequence shown here is derived from an EMBL/GenBank/DDBJ whole genome shotgun (WGS) entry which is preliminary data.</text>
</comment>
<dbReference type="GO" id="GO:0005524">
    <property type="term" value="F:ATP binding"/>
    <property type="evidence" value="ECO:0007669"/>
    <property type="project" value="UniProtKB-KW"/>
</dbReference>
<comment type="similarity">
    <text evidence="1">In the C-terminal section; belongs to the phosphoglycerate mutase family.</text>
</comment>
<dbReference type="GO" id="GO:0006003">
    <property type="term" value="P:fructose 2,6-bisphosphate metabolic process"/>
    <property type="evidence" value="ECO:0007669"/>
    <property type="project" value="InterPro"/>
</dbReference>
<sequence length="613" mass="67888">MRFPVECGCGREHLQRRRALSILFISHPSVQQAWAQEACLEFGRYLQWLGIATKVFNVGNYRRKLQAVSAGSTTHEFFDPSNQEGARIRSEASLEALNDMLYWFTKEQGIVAVYDATNATRAKRQILLDSCARHDIQVMFIESVYENEALRLQNMIETTGSPDYETVEAKVALQDFQERVKHYEGTYETLSTMVHEDGQKKEQSFIKLVDAGSDVIISQIHGYLQSRIVYYLMNLHVAPRTFYFSRHGESLFNVMGKLGGDSDLSARGRQYARSLPRLVSTFIPSANKLTVWTSTMRRTISTAQFLPNNKLAWKALDEIDAGVCDGLTYEEVEERFPEDFANRDDDKFNYRYIGGESYRDVVQRLEPVLMDLERQTDVLIIGHQAILRCIYAYFMNYSHERLPYIKIPLHTVIALTPGAYTCEERRFKVDIAAVDTHRPKPKVSGTVGVSHGDKNHNEDGPLIEATPLQVPAPDTAHNTVKHRPTELDEPKIIVSALSTTTFRDSIYSHADAFAAKTKDTPAPAPAPIAAPAPVVVVPVSVPVMASVSKSAPAPAPAPAPIMVNGGHTTVPAATSSVPVTTSTAAPLTSTSTSAPTPAVIPAAVVASESILIY</sequence>
<dbReference type="GO" id="GO:0006000">
    <property type="term" value="P:fructose metabolic process"/>
    <property type="evidence" value="ECO:0007669"/>
    <property type="project" value="InterPro"/>
</dbReference>
<dbReference type="FunFam" id="3.40.50.1240:FF:000005">
    <property type="entry name" value="GpmB, Fructose-2,6-bisphosphatase"/>
    <property type="match status" value="1"/>
</dbReference>
<gene>
    <name evidence="7" type="primary">FBP26_1</name>
    <name evidence="7" type="ORF">BGW38_000083</name>
</gene>
<dbReference type="Gene3D" id="3.40.50.300">
    <property type="entry name" value="P-loop containing nucleotide triphosphate hydrolases"/>
    <property type="match status" value="1"/>
</dbReference>
<dbReference type="InterPro" id="IPR013079">
    <property type="entry name" value="6Phosfructo_kin"/>
</dbReference>
<dbReference type="Pfam" id="PF01591">
    <property type="entry name" value="6PF2K"/>
    <property type="match status" value="1"/>
</dbReference>
<dbReference type="PRINTS" id="PR00991">
    <property type="entry name" value="6PFRUCTKNASE"/>
</dbReference>
<keyword evidence="3" id="KW-0547">Nucleotide-binding</keyword>
<dbReference type="CDD" id="cd07067">
    <property type="entry name" value="HP_PGM_like"/>
    <property type="match status" value="1"/>
</dbReference>
<dbReference type="InterPro" id="IPR029033">
    <property type="entry name" value="His_PPase_superfam"/>
</dbReference>
<proteinExistence type="inferred from homology"/>
<dbReference type="GO" id="GO:0003873">
    <property type="term" value="F:6-phosphofructo-2-kinase activity"/>
    <property type="evidence" value="ECO:0007669"/>
    <property type="project" value="InterPro"/>
</dbReference>
<dbReference type="OrthoDB" id="267323at2759"/>
<dbReference type="Proteomes" id="UP000780801">
    <property type="component" value="Unassembled WGS sequence"/>
</dbReference>
<accession>A0A9P6FVV3</accession>
<dbReference type="SMART" id="SM00855">
    <property type="entry name" value="PGAM"/>
    <property type="match status" value="1"/>
</dbReference>
<dbReference type="GO" id="GO:0005829">
    <property type="term" value="C:cytosol"/>
    <property type="evidence" value="ECO:0007669"/>
    <property type="project" value="TreeGrafter"/>
</dbReference>
<feature type="domain" description="6-phosphofructo-2-kinase" evidence="6">
    <location>
        <begin position="43"/>
        <end position="239"/>
    </location>
</feature>
<dbReference type="PANTHER" id="PTHR10606">
    <property type="entry name" value="6-PHOSPHOFRUCTO-2-KINASE/FRUCTOSE-2,6-BISPHOSPHATASE"/>
    <property type="match status" value="1"/>
</dbReference>
<dbReference type="Gene3D" id="3.40.50.1240">
    <property type="entry name" value="Phosphoglycerate mutase-like"/>
    <property type="match status" value="1"/>
</dbReference>
<dbReference type="SUPFAM" id="SSF52540">
    <property type="entry name" value="P-loop containing nucleoside triphosphate hydrolases"/>
    <property type="match status" value="1"/>
</dbReference>
<dbReference type="SUPFAM" id="SSF53254">
    <property type="entry name" value="Phosphoglycerate mutase-like"/>
    <property type="match status" value="1"/>
</dbReference>
<evidence type="ECO:0000256" key="1">
    <source>
        <dbReference type="ARBA" id="ARBA00008408"/>
    </source>
</evidence>
<keyword evidence="4" id="KW-0378">Hydrolase</keyword>
<dbReference type="EMBL" id="JAABOA010001013">
    <property type="protein sequence ID" value="KAF9582538.1"/>
    <property type="molecule type" value="Genomic_DNA"/>
</dbReference>